<protein>
    <submittedName>
        <fullName evidence="2">CLUMA_CG000714, isoform A</fullName>
    </submittedName>
</protein>
<dbReference type="Pfam" id="PF13415">
    <property type="entry name" value="Beta-prop_FBX42"/>
    <property type="match status" value="1"/>
</dbReference>
<dbReference type="OrthoDB" id="4447at2759"/>
<keyword evidence="3" id="KW-1185">Reference proteome</keyword>
<feature type="compositionally biased region" description="Acidic residues" evidence="1">
    <location>
        <begin position="466"/>
        <end position="498"/>
    </location>
</feature>
<evidence type="ECO:0000256" key="1">
    <source>
        <dbReference type="SAM" id="MobiDB-lite"/>
    </source>
</evidence>
<reference evidence="2 3" key="1">
    <citation type="submission" date="2015-04" db="EMBL/GenBank/DDBJ databases">
        <authorList>
            <person name="Syromyatnikov M.Y."/>
            <person name="Popov V.N."/>
        </authorList>
    </citation>
    <scope>NUCLEOTIDE SEQUENCE [LARGE SCALE GENOMIC DNA]</scope>
</reference>
<dbReference type="SUPFAM" id="SSF117281">
    <property type="entry name" value="Kelch motif"/>
    <property type="match status" value="2"/>
</dbReference>
<dbReference type="Proteomes" id="UP000183832">
    <property type="component" value="Unassembled WGS sequence"/>
</dbReference>
<sequence>MGKKDKKKKKGFGVEKTTAKTDKKLIAKQKKLLQKLGEDDIENIVSSFQTSNALETAELLCAPPSSRTNFSICSFDDIIYIFGGEFFNGNKTDVFGNFFTFNTIKNEWKQINASPTPTPRSGHQMIVSAQNGGEFYLFGGEFASPSQLQYLHFRDLWRFQLKTKKWEKLNAPNGPSARSGHRMVLTKKRIILFGGFHDNNNSYQYFNDVYCFSLESYNWTKLETSGIAPSPRSGVIMGATEDGKVIITGGYTKTSAKSDAERGITHNDSFMLQEVDGGKWKWSNIKPGGRRPAPRSAVACTSGYGGRIYTFGGVMDTEEDDENLRGQFSNEIHFLDTSGGGLVWRKVEIKPRKSEQPQKSSNEEVMEVTPIKTTTDGVFTVTVGGAAPSKQTSVEQHDYIDVGGPSPRMNAGIVLVRHNLYVFGGSYEQGNRLFTLCDFYSLDINKTEAWRTHIGNLPSLTWFGSDSEDSSSNESEEDESDDEEDEGSADSDEMETDK</sequence>
<evidence type="ECO:0000313" key="3">
    <source>
        <dbReference type="Proteomes" id="UP000183832"/>
    </source>
</evidence>
<proteinExistence type="predicted"/>
<dbReference type="STRING" id="568069.A0A1J1HKX6"/>
<dbReference type="Gene3D" id="2.120.10.80">
    <property type="entry name" value="Kelch-type beta propeller"/>
    <property type="match status" value="2"/>
</dbReference>
<feature type="region of interest" description="Disordered" evidence="1">
    <location>
        <begin position="461"/>
        <end position="498"/>
    </location>
</feature>
<dbReference type="InterPro" id="IPR052588">
    <property type="entry name" value="Kelch_domain_protein"/>
</dbReference>
<dbReference type="InterPro" id="IPR015915">
    <property type="entry name" value="Kelch-typ_b-propeller"/>
</dbReference>
<accession>A0A1J1HKX6</accession>
<name>A0A1J1HKX6_9DIPT</name>
<dbReference type="PANTHER" id="PTHR46063">
    <property type="entry name" value="KELCH DOMAIN-CONTAINING PROTEIN"/>
    <property type="match status" value="1"/>
</dbReference>
<dbReference type="PANTHER" id="PTHR46063:SF1">
    <property type="entry name" value="KELCH DOMAIN-CONTAINING PROTEIN 4"/>
    <property type="match status" value="1"/>
</dbReference>
<gene>
    <name evidence="2" type="ORF">CLUMA_CG000714</name>
</gene>
<organism evidence="2 3">
    <name type="scientific">Clunio marinus</name>
    <dbReference type="NCBI Taxonomy" id="568069"/>
    <lineage>
        <taxon>Eukaryota</taxon>
        <taxon>Metazoa</taxon>
        <taxon>Ecdysozoa</taxon>
        <taxon>Arthropoda</taxon>
        <taxon>Hexapoda</taxon>
        <taxon>Insecta</taxon>
        <taxon>Pterygota</taxon>
        <taxon>Neoptera</taxon>
        <taxon>Endopterygota</taxon>
        <taxon>Diptera</taxon>
        <taxon>Nematocera</taxon>
        <taxon>Chironomoidea</taxon>
        <taxon>Chironomidae</taxon>
        <taxon>Clunio</taxon>
    </lineage>
</organism>
<dbReference type="AlphaFoldDB" id="A0A1J1HKX6"/>
<evidence type="ECO:0000313" key="2">
    <source>
        <dbReference type="EMBL" id="CRK86889.1"/>
    </source>
</evidence>
<dbReference type="EMBL" id="CVRI01000002">
    <property type="protein sequence ID" value="CRK86889.1"/>
    <property type="molecule type" value="Genomic_DNA"/>
</dbReference>